<dbReference type="RefSeq" id="WP_188928333.1">
    <property type="nucleotide sequence ID" value="NZ_BMJC01000001.1"/>
</dbReference>
<reference evidence="2" key="2">
    <citation type="submission" date="2020-09" db="EMBL/GenBank/DDBJ databases">
        <authorList>
            <person name="Sun Q."/>
            <person name="Zhou Y."/>
        </authorList>
    </citation>
    <scope>NUCLEOTIDE SEQUENCE</scope>
    <source>
        <strain evidence="2">CGMCC 1.15448</strain>
    </source>
</reference>
<evidence type="ECO:0000313" key="2">
    <source>
        <dbReference type="EMBL" id="GGA85449.1"/>
    </source>
</evidence>
<keyword evidence="3" id="KW-1185">Reference proteome</keyword>
<dbReference type="SUPFAM" id="SSF48452">
    <property type="entry name" value="TPR-like"/>
    <property type="match status" value="1"/>
</dbReference>
<proteinExistence type="predicted"/>
<reference evidence="2" key="1">
    <citation type="journal article" date="2014" name="Int. J. Syst. Evol. Microbiol.">
        <title>Complete genome sequence of Corynebacterium casei LMG S-19264T (=DSM 44701T), isolated from a smear-ripened cheese.</title>
        <authorList>
            <consortium name="US DOE Joint Genome Institute (JGI-PGF)"/>
            <person name="Walter F."/>
            <person name="Albersmeier A."/>
            <person name="Kalinowski J."/>
            <person name="Ruckert C."/>
        </authorList>
    </citation>
    <scope>NUCLEOTIDE SEQUENCE</scope>
    <source>
        <strain evidence="2">CGMCC 1.15448</strain>
    </source>
</reference>
<keyword evidence="1" id="KW-0732">Signal</keyword>
<protein>
    <recommendedName>
        <fullName evidence="4">Tetratricopeptide repeat protein</fullName>
    </recommendedName>
</protein>
<comment type="caution">
    <text evidence="2">The sequence shown here is derived from an EMBL/GenBank/DDBJ whole genome shotgun (WGS) entry which is preliminary data.</text>
</comment>
<dbReference type="Proteomes" id="UP000607559">
    <property type="component" value="Unassembled WGS sequence"/>
</dbReference>
<dbReference type="AlphaFoldDB" id="A0A8J2U8G9"/>
<evidence type="ECO:0000256" key="1">
    <source>
        <dbReference type="SAM" id="SignalP"/>
    </source>
</evidence>
<sequence>MRRLFLSGFLAMIGMGLFAQSVDKAKDLLKAGKVTDAKTQIDGALTSDKTQKNAEAWYTKLKVYNAIAANDQLRAQFPDARDQAFDALKKYVDLDEKDKKLLLLQMDGFKPINEIYQGYFQVGANDYNTGKYDDALKNFTGAIGASGYMNAKGWTKLPIDTTSTLYAGISAEKANKKDTAAVYYGKLADAKIAMINGTNMIDIYKWLVDYYNTKKDDANTQKYLALAETQYPDDLFWPSTRLDILREKGNKDSLWAEYDQIVAHFPKNHLFHFNYGLELYQYANDTSSGHRPANYDALISKAQEMLKKCLELEPDYPQAALVLGQISYNAAVDLQSSTKTIKGKTPDDIKKRADLRIAAGKKFDEAIPYFEQVDKDLGSKGKLKMDEKNALKDAYDLLTNIYQEKNIKDKIDFYTNKFNNVDKDH</sequence>
<evidence type="ECO:0000313" key="3">
    <source>
        <dbReference type="Proteomes" id="UP000607559"/>
    </source>
</evidence>
<gene>
    <name evidence="2" type="ORF">GCM10011511_05610</name>
</gene>
<accession>A0A8J2U8G9</accession>
<evidence type="ECO:0008006" key="4">
    <source>
        <dbReference type="Google" id="ProtNLM"/>
    </source>
</evidence>
<dbReference type="EMBL" id="BMJC01000001">
    <property type="protein sequence ID" value="GGA85449.1"/>
    <property type="molecule type" value="Genomic_DNA"/>
</dbReference>
<feature type="signal peptide" evidence="1">
    <location>
        <begin position="1"/>
        <end position="19"/>
    </location>
</feature>
<name>A0A8J2U8G9_9BACT</name>
<organism evidence="2 3">
    <name type="scientific">Puia dinghuensis</name>
    <dbReference type="NCBI Taxonomy" id="1792502"/>
    <lineage>
        <taxon>Bacteria</taxon>
        <taxon>Pseudomonadati</taxon>
        <taxon>Bacteroidota</taxon>
        <taxon>Chitinophagia</taxon>
        <taxon>Chitinophagales</taxon>
        <taxon>Chitinophagaceae</taxon>
        <taxon>Puia</taxon>
    </lineage>
</organism>
<feature type="chain" id="PRO_5035289762" description="Tetratricopeptide repeat protein" evidence="1">
    <location>
        <begin position="20"/>
        <end position="425"/>
    </location>
</feature>
<dbReference type="Gene3D" id="1.25.40.10">
    <property type="entry name" value="Tetratricopeptide repeat domain"/>
    <property type="match status" value="1"/>
</dbReference>
<dbReference type="InterPro" id="IPR011990">
    <property type="entry name" value="TPR-like_helical_dom_sf"/>
</dbReference>